<dbReference type="GO" id="GO:0008410">
    <property type="term" value="F:CoA-transferase activity"/>
    <property type="evidence" value="ECO:0007669"/>
    <property type="project" value="TreeGrafter"/>
</dbReference>
<dbReference type="AlphaFoldDB" id="A0A6J6W4E8"/>
<sequence>MNSQLPLAGIKVLDATSNIAGPWGGTVLGDLGADVLKIETPSGDPARFMAPSDGDRSAYFHIVNRNKEVLTVDLKTPEGQAKIQELLDDCDVFLTNFLPAQLEKFGLQPAQLMKMRPKLIIGNLSSYGSTGPSAQWPGYDATLQARTGIMNITGETSGPPVRAGVSILDLGAGTWLAMGILAAIIKRDRTGTGSLVETSLFETGATWVSYHLSAFELSGTPSIRSGSGHPAFSPYGIFTTKDGDICIGVGNSVIFAKLCTAIGRSDLIDDMLYKENVDRVANANALKVEIEKGLASKGALEWAKILCDAGVAAEQVLQPEELMKDLQAQAMGVLLPYPDESTQLNSVPGLPLRFDGVRPGITKPAPHRDVTS</sequence>
<proteinExistence type="predicted"/>
<dbReference type="PANTHER" id="PTHR48207:SF3">
    <property type="entry name" value="SUCCINATE--HYDROXYMETHYLGLUTARATE COA-TRANSFERASE"/>
    <property type="match status" value="1"/>
</dbReference>
<name>A0A6J6W4E8_9ZZZZ</name>
<dbReference type="Gene3D" id="3.40.50.10540">
    <property type="entry name" value="Crotonobetainyl-coa:carnitine coa-transferase, domain 1"/>
    <property type="match status" value="1"/>
</dbReference>
<protein>
    <submittedName>
        <fullName evidence="2">Unannotated protein</fullName>
    </submittedName>
</protein>
<dbReference type="InterPro" id="IPR050483">
    <property type="entry name" value="CoA-transferase_III_domain"/>
</dbReference>
<dbReference type="SUPFAM" id="SSF89796">
    <property type="entry name" value="CoA-transferase family III (CaiB/BaiF)"/>
    <property type="match status" value="1"/>
</dbReference>
<dbReference type="Gene3D" id="3.30.1540.10">
    <property type="entry name" value="formyl-coa transferase, domain 3"/>
    <property type="match status" value="1"/>
</dbReference>
<dbReference type="InterPro" id="IPR003673">
    <property type="entry name" value="CoA-Trfase_fam_III"/>
</dbReference>
<dbReference type="Pfam" id="PF02515">
    <property type="entry name" value="CoA_transf_3"/>
    <property type="match status" value="1"/>
</dbReference>
<gene>
    <name evidence="2" type="ORF">UFOPK2928_00621</name>
</gene>
<dbReference type="EMBL" id="CAEZZY010000055">
    <property type="protein sequence ID" value="CAB4778659.1"/>
    <property type="molecule type" value="Genomic_DNA"/>
</dbReference>
<reference evidence="2" key="1">
    <citation type="submission" date="2020-05" db="EMBL/GenBank/DDBJ databases">
        <authorList>
            <person name="Chiriac C."/>
            <person name="Salcher M."/>
            <person name="Ghai R."/>
            <person name="Kavagutti S V."/>
        </authorList>
    </citation>
    <scope>NUCLEOTIDE SEQUENCE</scope>
</reference>
<dbReference type="PANTHER" id="PTHR48207">
    <property type="entry name" value="SUCCINATE--HYDROXYMETHYLGLUTARATE COA-TRANSFERASE"/>
    <property type="match status" value="1"/>
</dbReference>
<organism evidence="2">
    <name type="scientific">freshwater metagenome</name>
    <dbReference type="NCBI Taxonomy" id="449393"/>
    <lineage>
        <taxon>unclassified sequences</taxon>
        <taxon>metagenomes</taxon>
        <taxon>ecological metagenomes</taxon>
    </lineage>
</organism>
<evidence type="ECO:0000313" key="2">
    <source>
        <dbReference type="EMBL" id="CAB4778659.1"/>
    </source>
</evidence>
<dbReference type="InterPro" id="IPR023606">
    <property type="entry name" value="CoA-Trfase_III_dom_1_sf"/>
</dbReference>
<accession>A0A6J6W4E8</accession>
<keyword evidence="1" id="KW-0808">Transferase</keyword>
<evidence type="ECO:0000256" key="1">
    <source>
        <dbReference type="ARBA" id="ARBA00022679"/>
    </source>
</evidence>
<dbReference type="InterPro" id="IPR044855">
    <property type="entry name" value="CoA-Trfase_III_dom3_sf"/>
</dbReference>